<comment type="caution">
    <text evidence="1">The sequence shown here is derived from an EMBL/GenBank/DDBJ whole genome shotgun (WGS) entry which is preliminary data.</text>
</comment>
<dbReference type="PANTHER" id="PTHR10241:SF25">
    <property type="entry name" value="TOMOSYN, ISOFORM C"/>
    <property type="match status" value="1"/>
</dbReference>
<reference evidence="1 2" key="1">
    <citation type="submission" date="2024-05" db="EMBL/GenBank/DDBJ databases">
        <authorList>
            <person name="Wallberg A."/>
        </authorList>
    </citation>
    <scope>NUCLEOTIDE SEQUENCE [LARGE SCALE GENOMIC DNA]</scope>
</reference>
<dbReference type="GO" id="GO:0005096">
    <property type="term" value="F:GTPase activator activity"/>
    <property type="evidence" value="ECO:0007669"/>
    <property type="project" value="TreeGrafter"/>
</dbReference>
<dbReference type="Gene3D" id="2.130.10.10">
    <property type="entry name" value="YVTN repeat-like/Quinoprotein amine dehydrogenase"/>
    <property type="match status" value="1"/>
</dbReference>
<feature type="non-terminal residue" evidence="1">
    <location>
        <position position="139"/>
    </location>
</feature>
<evidence type="ECO:0000313" key="2">
    <source>
        <dbReference type="Proteomes" id="UP001497623"/>
    </source>
</evidence>
<dbReference type="GO" id="GO:0005886">
    <property type="term" value="C:plasma membrane"/>
    <property type="evidence" value="ECO:0007669"/>
    <property type="project" value="TreeGrafter"/>
</dbReference>
<dbReference type="InterPro" id="IPR015943">
    <property type="entry name" value="WD40/YVTN_repeat-like_dom_sf"/>
</dbReference>
<dbReference type="GO" id="GO:0031201">
    <property type="term" value="C:SNARE complex"/>
    <property type="evidence" value="ECO:0007669"/>
    <property type="project" value="TreeGrafter"/>
</dbReference>
<dbReference type="GO" id="GO:0019905">
    <property type="term" value="F:syntaxin binding"/>
    <property type="evidence" value="ECO:0007669"/>
    <property type="project" value="TreeGrafter"/>
</dbReference>
<proteinExistence type="predicted"/>
<gene>
    <name evidence="1" type="ORF">MNOR_LOCUS646</name>
</gene>
<protein>
    <submittedName>
        <fullName evidence="1">Uncharacterized protein</fullName>
    </submittedName>
</protein>
<dbReference type="Proteomes" id="UP001497623">
    <property type="component" value="Unassembled WGS sequence"/>
</dbReference>
<keyword evidence="2" id="KW-1185">Reference proteome</keyword>
<organism evidence="1 2">
    <name type="scientific">Meganyctiphanes norvegica</name>
    <name type="common">Northern krill</name>
    <name type="synonym">Thysanopoda norvegica</name>
    <dbReference type="NCBI Taxonomy" id="48144"/>
    <lineage>
        <taxon>Eukaryota</taxon>
        <taxon>Metazoa</taxon>
        <taxon>Ecdysozoa</taxon>
        <taxon>Arthropoda</taxon>
        <taxon>Crustacea</taxon>
        <taxon>Multicrustacea</taxon>
        <taxon>Malacostraca</taxon>
        <taxon>Eumalacostraca</taxon>
        <taxon>Eucarida</taxon>
        <taxon>Euphausiacea</taxon>
        <taxon>Euphausiidae</taxon>
        <taxon>Meganyctiphanes</taxon>
    </lineage>
</organism>
<name>A0AAV2PJP1_MEGNR</name>
<dbReference type="GO" id="GO:0006887">
    <property type="term" value="P:exocytosis"/>
    <property type="evidence" value="ECO:0007669"/>
    <property type="project" value="TreeGrafter"/>
</dbReference>
<dbReference type="AlphaFoldDB" id="A0AAV2PJP1"/>
<feature type="non-terminal residue" evidence="1">
    <location>
        <position position="1"/>
    </location>
</feature>
<dbReference type="GO" id="GO:0006893">
    <property type="term" value="P:Golgi to plasma membrane transport"/>
    <property type="evidence" value="ECO:0007669"/>
    <property type="project" value="TreeGrafter"/>
</dbReference>
<dbReference type="SUPFAM" id="SSF50978">
    <property type="entry name" value="WD40 repeat-like"/>
    <property type="match status" value="1"/>
</dbReference>
<dbReference type="GO" id="GO:0045159">
    <property type="term" value="F:myosin II binding"/>
    <property type="evidence" value="ECO:0007669"/>
    <property type="project" value="TreeGrafter"/>
</dbReference>
<evidence type="ECO:0000313" key="1">
    <source>
        <dbReference type="EMBL" id="CAL4059524.1"/>
    </source>
</evidence>
<accession>A0AAV2PJP1</accession>
<dbReference type="PANTHER" id="PTHR10241">
    <property type="entry name" value="LETHAL 2 GIANT LARVAE PROTEIN"/>
    <property type="match status" value="1"/>
</dbReference>
<dbReference type="EMBL" id="CAXKWB010000152">
    <property type="protein sequence ID" value="CAL4059524.1"/>
    <property type="molecule type" value="Genomic_DNA"/>
</dbReference>
<sequence>TVRHGFPYQPSALAWDPIQKVLAIGTKQGSIRILGRPGVDVHVRHESEAAVVQMTFLINEGALISATSDDFIHLWNYRQKQPQIIHSLKFQRERITCMFLPFQCKWLYVGTERGNIHVVNVEVFQLSGYIINWNKAIDV</sequence>
<dbReference type="InterPro" id="IPR036322">
    <property type="entry name" value="WD40_repeat_dom_sf"/>
</dbReference>